<dbReference type="AlphaFoldDB" id="A0A0N8KKD7"/>
<evidence type="ECO:0000256" key="1">
    <source>
        <dbReference type="SAM" id="Phobius"/>
    </source>
</evidence>
<keyword evidence="1" id="KW-0812">Transmembrane</keyword>
<dbReference type="Proteomes" id="UP000050416">
    <property type="component" value="Unassembled WGS sequence"/>
</dbReference>
<sequence>MEHEVLEGLKIAVAAVSVISLVLAGLMMIL</sequence>
<organism evidence="2 3">
    <name type="scientific">Marinobacter excellens HL-55</name>
    <dbReference type="NCBI Taxonomy" id="1305731"/>
    <lineage>
        <taxon>Bacteria</taxon>
        <taxon>Pseudomonadati</taxon>
        <taxon>Pseudomonadota</taxon>
        <taxon>Gammaproteobacteria</taxon>
        <taxon>Pseudomonadales</taxon>
        <taxon>Marinobacteraceae</taxon>
        <taxon>Marinobacter</taxon>
    </lineage>
</organism>
<protein>
    <submittedName>
        <fullName evidence="2">Uncharacterized protein</fullName>
    </submittedName>
</protein>
<keyword evidence="1" id="KW-1133">Transmembrane helix</keyword>
<evidence type="ECO:0000313" key="3">
    <source>
        <dbReference type="Proteomes" id="UP000050416"/>
    </source>
</evidence>
<feature type="transmembrane region" description="Helical" evidence="1">
    <location>
        <begin position="12"/>
        <end position="29"/>
    </location>
</feature>
<reference evidence="2 3" key="1">
    <citation type="submission" date="2015-09" db="EMBL/GenBank/DDBJ databases">
        <title>Identification and resolution of microdiversity through metagenomic sequencing of parallel consortia.</title>
        <authorList>
            <person name="Nelson W.C."/>
            <person name="Romine M.F."/>
            <person name="Lindemann S.R."/>
        </authorList>
    </citation>
    <scope>NUCLEOTIDE SEQUENCE [LARGE SCALE GENOMIC DNA]</scope>
    <source>
        <strain evidence="2">HL-55</strain>
    </source>
</reference>
<keyword evidence="1" id="KW-0472">Membrane</keyword>
<gene>
    <name evidence="2" type="ORF">HLUCCX14_13250</name>
</gene>
<evidence type="ECO:0000313" key="2">
    <source>
        <dbReference type="EMBL" id="KPQ27850.1"/>
    </source>
</evidence>
<proteinExistence type="predicted"/>
<name>A0A0N8KKD7_9GAMM</name>
<accession>A0A0N8KKD7</accession>
<comment type="caution">
    <text evidence="2">The sequence shown here is derived from an EMBL/GenBank/DDBJ whole genome shotgun (WGS) entry which is preliminary data.</text>
</comment>
<dbReference type="EMBL" id="LJZQ01000022">
    <property type="protein sequence ID" value="KPQ27850.1"/>
    <property type="molecule type" value="Genomic_DNA"/>
</dbReference>